<feature type="non-terminal residue" evidence="1">
    <location>
        <position position="24"/>
    </location>
</feature>
<keyword evidence="2" id="KW-1185">Reference proteome</keyword>
<evidence type="ECO:0000313" key="2">
    <source>
        <dbReference type="Proteomes" id="UP000017813"/>
    </source>
</evidence>
<accession>U6Q1A9</accession>
<dbReference type="STRING" id="641147.HMPREF9021_02712"/>
<organism evidence="1 2">
    <name type="scientific">Simonsiella muelleri ATCC 29453</name>
    <dbReference type="NCBI Taxonomy" id="641147"/>
    <lineage>
        <taxon>Bacteria</taxon>
        <taxon>Pseudomonadati</taxon>
        <taxon>Pseudomonadota</taxon>
        <taxon>Betaproteobacteria</taxon>
        <taxon>Neisseriales</taxon>
        <taxon>Neisseriaceae</taxon>
        <taxon>Simonsiella</taxon>
    </lineage>
</organism>
<dbReference type="HOGENOM" id="CLU_3422134_0_0_4"/>
<name>U6Q1A9_9NEIS</name>
<gene>
    <name evidence="1" type="ORF">HMPREF9021_02712</name>
</gene>
<sequence>MTPEEIEKSLCIGFCQSIQTRIKA</sequence>
<comment type="caution">
    <text evidence="1">The sequence shown here is derived from an EMBL/GenBank/DDBJ whole genome shotgun (WGS) entry which is preliminary data.</text>
</comment>
<dbReference type="AlphaFoldDB" id="U6Q1A9"/>
<dbReference type="Proteomes" id="UP000017813">
    <property type="component" value="Unassembled WGS sequence"/>
</dbReference>
<reference evidence="1 2" key="2">
    <citation type="submission" date="2011-10" db="EMBL/GenBank/DDBJ databases">
        <title>The Genome Sequence of Simonsiella muelleri ATCC 29453.</title>
        <authorList>
            <consortium name="The Broad Institute Genome Sequencing Platform"/>
            <consortium name="The Broad Institute Genome Sequencing Center for Infectious Disease"/>
            <person name="Earl A."/>
            <person name="Ward D."/>
            <person name="Feldgarden M."/>
            <person name="Gevers D."/>
            <person name="Izard J."/>
            <person name="Baranova O.V."/>
            <person name="Blanton J.M."/>
            <person name="Tanner A.C."/>
            <person name="Dewhirst F."/>
            <person name="Young S.K."/>
            <person name="Zeng Q."/>
            <person name="Gargeya S."/>
            <person name="Fitzgerald M."/>
            <person name="Haas B."/>
            <person name="Abouelleil A."/>
            <person name="Alvarado L."/>
            <person name="Arachchi H.M."/>
            <person name="Berlin A."/>
            <person name="Brown A."/>
            <person name="Chapman S.B."/>
            <person name="Chen Z."/>
            <person name="Dunbar C."/>
            <person name="Freedman E."/>
            <person name="Gearin G."/>
            <person name="Goldberg J."/>
            <person name="Griggs A."/>
            <person name="Gujja S."/>
            <person name="Heiman D."/>
            <person name="Howarth C."/>
            <person name="Larson L."/>
            <person name="Lui A."/>
            <person name="MacDonald P.J.P."/>
            <person name="Montmayeur A."/>
            <person name="Murphy C."/>
            <person name="Neiman D."/>
            <person name="Pearson M."/>
            <person name="Priest M."/>
            <person name="Roberts A."/>
            <person name="Saif S."/>
            <person name="Shea T."/>
            <person name="Shenoy N."/>
            <person name="Sisk P."/>
            <person name="Stolte C."/>
            <person name="Sykes S."/>
            <person name="Wortman J."/>
            <person name="Nusbaum C."/>
            <person name="Birren B."/>
        </authorList>
    </citation>
    <scope>NUCLEOTIDE SEQUENCE [LARGE SCALE GENOMIC DNA]</scope>
    <source>
        <strain evidence="1 2">ATCC 29453</strain>
    </source>
</reference>
<proteinExistence type="predicted"/>
<evidence type="ECO:0000313" key="1">
    <source>
        <dbReference type="EMBL" id="EJZ50043.1"/>
    </source>
</evidence>
<protein>
    <submittedName>
        <fullName evidence="1">Uncharacterized protein</fullName>
    </submittedName>
</protein>
<dbReference type="EMBL" id="ADCY02000078">
    <property type="protein sequence ID" value="EJZ50043.1"/>
    <property type="molecule type" value="Genomic_DNA"/>
</dbReference>
<reference evidence="1 2" key="1">
    <citation type="submission" date="2010-03" db="EMBL/GenBank/DDBJ databases">
        <authorList>
            <consortium name="The Broad Institute Genome Sequencing Platform"/>
            <person name="Ward D."/>
            <person name="Earl A."/>
            <person name="Feldgarden M."/>
            <person name="Gevers D."/>
            <person name="Young S."/>
            <person name="Zeng Q."/>
            <person name="Koehrsen M."/>
            <person name="Alvarado L."/>
            <person name="Berlin A.M."/>
            <person name="Borenstein D."/>
            <person name="Chapman S.B."/>
            <person name="Chen Z."/>
            <person name="Engels R."/>
            <person name="Freedman E."/>
            <person name="Gellesch M."/>
            <person name="Goldberg J."/>
            <person name="Griggs A."/>
            <person name="Gujja S."/>
            <person name="Heilman E.R."/>
            <person name="Heiman D.I."/>
            <person name="Hepburn T.A."/>
            <person name="Howarth C."/>
            <person name="Jen D."/>
            <person name="Larson L."/>
            <person name="Mehta T."/>
            <person name="Park D."/>
            <person name="Pearson M."/>
            <person name="Richards J."/>
            <person name="Roberts A."/>
            <person name="Saif S."/>
            <person name="Shea T.D."/>
            <person name="Shenoy N."/>
            <person name="Sisk P."/>
            <person name="Stolte C."/>
            <person name="Sykes S.N."/>
            <person name="Walk T."/>
            <person name="White J."/>
            <person name="Yandava C."/>
            <person name="Izard J."/>
            <person name="Baranova O.V."/>
            <person name="Blanton J.M."/>
            <person name="Tanner A.C."/>
            <person name="Dewhirst F."/>
            <person name="Haas B."/>
            <person name="Nusbaum C."/>
            <person name="Birren B."/>
        </authorList>
    </citation>
    <scope>NUCLEOTIDE SEQUENCE [LARGE SCALE GENOMIC DNA]</scope>
    <source>
        <strain evidence="1 2">ATCC 29453</strain>
    </source>
</reference>